<dbReference type="EMBL" id="JAFNEN010000003">
    <property type="protein sequence ID" value="KAG8201661.1"/>
    <property type="molecule type" value="Genomic_DNA"/>
</dbReference>
<gene>
    <name evidence="2" type="ORF">JTE90_012727</name>
</gene>
<comment type="caution">
    <text evidence="2">The sequence shown here is derived from an EMBL/GenBank/DDBJ whole genome shotgun (WGS) entry which is preliminary data.</text>
</comment>
<name>A0AAV6W2H4_9ARAC</name>
<proteinExistence type="predicted"/>
<accession>A0AAV6W2H4</accession>
<protein>
    <submittedName>
        <fullName evidence="2">Uncharacterized protein</fullName>
    </submittedName>
</protein>
<dbReference type="AlphaFoldDB" id="A0AAV6W2H4"/>
<organism evidence="2 3">
    <name type="scientific">Oedothorax gibbosus</name>
    <dbReference type="NCBI Taxonomy" id="931172"/>
    <lineage>
        <taxon>Eukaryota</taxon>
        <taxon>Metazoa</taxon>
        <taxon>Ecdysozoa</taxon>
        <taxon>Arthropoda</taxon>
        <taxon>Chelicerata</taxon>
        <taxon>Arachnida</taxon>
        <taxon>Araneae</taxon>
        <taxon>Araneomorphae</taxon>
        <taxon>Entelegynae</taxon>
        <taxon>Araneoidea</taxon>
        <taxon>Linyphiidae</taxon>
        <taxon>Erigoninae</taxon>
        <taxon>Oedothorax</taxon>
    </lineage>
</organism>
<dbReference type="Proteomes" id="UP000827092">
    <property type="component" value="Unassembled WGS sequence"/>
</dbReference>
<keyword evidence="3" id="KW-1185">Reference proteome</keyword>
<sequence>MLQRGEPKDPFEGLNDFSDWSPQTSKRLQGRRVIISVSNHPHDDVSPRRPALAACYNRDTPEDAKPKSGNGPP</sequence>
<feature type="compositionally biased region" description="Basic and acidic residues" evidence="1">
    <location>
        <begin position="1"/>
        <end position="11"/>
    </location>
</feature>
<reference evidence="2 3" key="1">
    <citation type="journal article" date="2022" name="Nat. Ecol. Evol.">
        <title>A masculinizing supergene underlies an exaggerated male reproductive morph in a spider.</title>
        <authorList>
            <person name="Hendrickx F."/>
            <person name="De Corte Z."/>
            <person name="Sonet G."/>
            <person name="Van Belleghem S.M."/>
            <person name="Kostlbacher S."/>
            <person name="Vangestel C."/>
        </authorList>
    </citation>
    <scope>NUCLEOTIDE SEQUENCE [LARGE SCALE GENOMIC DNA]</scope>
    <source>
        <strain evidence="2">W744_W776</strain>
    </source>
</reference>
<feature type="region of interest" description="Disordered" evidence="1">
    <location>
        <begin position="39"/>
        <end position="73"/>
    </location>
</feature>
<feature type="region of interest" description="Disordered" evidence="1">
    <location>
        <begin position="1"/>
        <end position="26"/>
    </location>
</feature>
<evidence type="ECO:0000313" key="3">
    <source>
        <dbReference type="Proteomes" id="UP000827092"/>
    </source>
</evidence>
<evidence type="ECO:0000313" key="2">
    <source>
        <dbReference type="EMBL" id="KAG8201661.1"/>
    </source>
</evidence>
<evidence type="ECO:0000256" key="1">
    <source>
        <dbReference type="SAM" id="MobiDB-lite"/>
    </source>
</evidence>